<dbReference type="Proteomes" id="UP000789920">
    <property type="component" value="Unassembled WGS sequence"/>
</dbReference>
<name>A0ACA9RIP7_9GLOM</name>
<proteinExistence type="predicted"/>
<accession>A0ACA9RIP7</accession>
<reference evidence="1" key="1">
    <citation type="submission" date="2021-06" db="EMBL/GenBank/DDBJ databases">
        <authorList>
            <person name="Kallberg Y."/>
            <person name="Tangrot J."/>
            <person name="Rosling A."/>
        </authorList>
    </citation>
    <scope>NUCLEOTIDE SEQUENCE</scope>
    <source>
        <strain evidence="1">MA461A</strain>
    </source>
</reference>
<comment type="caution">
    <text evidence="1">The sequence shown here is derived from an EMBL/GenBank/DDBJ whole genome shotgun (WGS) entry which is preliminary data.</text>
</comment>
<keyword evidence="2" id="KW-1185">Reference proteome</keyword>
<sequence length="52" mass="6154">WFINDNTNKKIYNIAEKEKLIQVREKEAINELVKNSKCQDELENEIQADTSD</sequence>
<evidence type="ECO:0000313" key="2">
    <source>
        <dbReference type="Proteomes" id="UP000789920"/>
    </source>
</evidence>
<evidence type="ECO:0000313" key="1">
    <source>
        <dbReference type="EMBL" id="CAG8794393.1"/>
    </source>
</evidence>
<gene>
    <name evidence="1" type="ORF">RPERSI_LOCUS19753</name>
</gene>
<dbReference type="EMBL" id="CAJVQC010054622">
    <property type="protein sequence ID" value="CAG8794393.1"/>
    <property type="molecule type" value="Genomic_DNA"/>
</dbReference>
<organism evidence="1 2">
    <name type="scientific">Racocetra persica</name>
    <dbReference type="NCBI Taxonomy" id="160502"/>
    <lineage>
        <taxon>Eukaryota</taxon>
        <taxon>Fungi</taxon>
        <taxon>Fungi incertae sedis</taxon>
        <taxon>Mucoromycota</taxon>
        <taxon>Glomeromycotina</taxon>
        <taxon>Glomeromycetes</taxon>
        <taxon>Diversisporales</taxon>
        <taxon>Gigasporaceae</taxon>
        <taxon>Racocetra</taxon>
    </lineage>
</organism>
<feature type="non-terminal residue" evidence="1">
    <location>
        <position position="1"/>
    </location>
</feature>
<protein>
    <submittedName>
        <fullName evidence="1">1171_t:CDS:1</fullName>
    </submittedName>
</protein>